<evidence type="ECO:0000313" key="2">
    <source>
        <dbReference type="EMBL" id="GEM75309.1"/>
    </source>
</evidence>
<evidence type="ECO:0000313" key="3">
    <source>
        <dbReference type="Proteomes" id="UP000321922"/>
    </source>
</evidence>
<sequence length="69" mass="7717">MEQGHIEALKDIAPEARGKTMLFGHRIESIDIPVPSEKSKEAFVHTFSLLKKAADSWVKIIGNKNNSKQ</sequence>
<comment type="caution">
    <text evidence="2">The sequence shown here is derived from an EMBL/GenBank/DDBJ whole genome shotgun (WGS) entry which is preliminary data.</text>
</comment>
<name>A0A511QDF4_9VIBR</name>
<proteinExistence type="predicted"/>
<dbReference type="SUPFAM" id="SSF52788">
    <property type="entry name" value="Phosphotyrosine protein phosphatases I"/>
    <property type="match status" value="1"/>
</dbReference>
<dbReference type="Gene3D" id="3.40.50.2300">
    <property type="match status" value="1"/>
</dbReference>
<feature type="domain" description="Phosphotyrosine protein phosphatase I" evidence="1">
    <location>
        <begin position="1"/>
        <end position="57"/>
    </location>
</feature>
<keyword evidence="3" id="KW-1185">Reference proteome</keyword>
<dbReference type="AlphaFoldDB" id="A0A511QDF4"/>
<dbReference type="Pfam" id="PF01451">
    <property type="entry name" value="LMWPc"/>
    <property type="match status" value="1"/>
</dbReference>
<protein>
    <recommendedName>
        <fullName evidence="1">Phosphotyrosine protein phosphatase I domain-containing protein</fullName>
    </recommendedName>
</protein>
<evidence type="ECO:0000259" key="1">
    <source>
        <dbReference type="Pfam" id="PF01451"/>
    </source>
</evidence>
<organism evidence="2 3">
    <name type="scientific">Vibrio sagamiensis NBRC 104589</name>
    <dbReference type="NCBI Taxonomy" id="1219064"/>
    <lineage>
        <taxon>Bacteria</taxon>
        <taxon>Pseudomonadati</taxon>
        <taxon>Pseudomonadota</taxon>
        <taxon>Gammaproteobacteria</taxon>
        <taxon>Vibrionales</taxon>
        <taxon>Vibrionaceae</taxon>
        <taxon>Vibrio</taxon>
    </lineage>
</organism>
<dbReference type="OrthoDB" id="9784339at2"/>
<gene>
    <name evidence="2" type="ORF">VSA01S_14210</name>
</gene>
<dbReference type="InterPro" id="IPR036196">
    <property type="entry name" value="Ptyr_pPase_sf"/>
</dbReference>
<reference evidence="2 3" key="1">
    <citation type="submission" date="2019-07" db="EMBL/GenBank/DDBJ databases">
        <title>Whole genome shotgun sequence of Vibrio sagamiensis NBRC 104589.</title>
        <authorList>
            <person name="Hosoyama A."/>
            <person name="Uohara A."/>
            <person name="Ohji S."/>
            <person name="Ichikawa N."/>
        </authorList>
    </citation>
    <scope>NUCLEOTIDE SEQUENCE [LARGE SCALE GENOMIC DNA]</scope>
    <source>
        <strain evidence="2 3">NBRC 104589</strain>
    </source>
</reference>
<dbReference type="InterPro" id="IPR023485">
    <property type="entry name" value="Ptyr_pPase"/>
</dbReference>
<dbReference type="EMBL" id="BJXJ01000011">
    <property type="protein sequence ID" value="GEM75309.1"/>
    <property type="molecule type" value="Genomic_DNA"/>
</dbReference>
<accession>A0A511QDF4</accession>
<dbReference type="Proteomes" id="UP000321922">
    <property type="component" value="Unassembled WGS sequence"/>
</dbReference>